<evidence type="ECO:0000313" key="2">
    <source>
        <dbReference type="Proteomes" id="UP000060630"/>
    </source>
</evidence>
<comment type="caution">
    <text evidence="1">The sequence shown here is derived from an EMBL/GenBank/DDBJ whole genome shotgun (WGS) entry which is preliminary data.</text>
</comment>
<organism evidence="1 2">
    <name type="scientific">Burkholderia ubonensis</name>
    <dbReference type="NCBI Taxonomy" id="101571"/>
    <lineage>
        <taxon>Bacteria</taxon>
        <taxon>Pseudomonadati</taxon>
        <taxon>Pseudomonadota</taxon>
        <taxon>Betaproteobacteria</taxon>
        <taxon>Burkholderiales</taxon>
        <taxon>Burkholderiaceae</taxon>
        <taxon>Burkholderia</taxon>
        <taxon>Burkholderia cepacia complex</taxon>
    </lineage>
</organism>
<dbReference type="AlphaFoldDB" id="A0A106QBR5"/>
<dbReference type="EMBL" id="LPHD01000049">
    <property type="protein sequence ID" value="KWA84055.1"/>
    <property type="molecule type" value="Genomic_DNA"/>
</dbReference>
<protein>
    <submittedName>
        <fullName evidence="1">Uncharacterized protein</fullName>
    </submittedName>
</protein>
<sequence length="190" mass="22200">MTMKIDLFLQNLGIADHPGLRVDTKLIGYENFTFGCRVTLSRPTVRHLAHELAHAAQFGPRNFKYRAFPYGFNFRSRRVFLMGQYWDEPRTAGATVRELDTYAYQAHLMELAGIRFNRERLFSMAALIMTTHMHDWHCVPGSSKAERKAWCMQQLHARYARRKPETVLRRLKGWLDETEKHLASQGNSIQ</sequence>
<reference evidence="1 2" key="1">
    <citation type="submission" date="2015-11" db="EMBL/GenBank/DDBJ databases">
        <title>Expanding the genomic diversity of Burkholderia species for the development of highly accurate diagnostics.</title>
        <authorList>
            <person name="Sahl J."/>
            <person name="Keim P."/>
            <person name="Wagner D."/>
        </authorList>
    </citation>
    <scope>NUCLEOTIDE SEQUENCE [LARGE SCALE GENOMIC DNA]</scope>
    <source>
        <strain evidence="1 2">MSMB2087WGS</strain>
    </source>
</reference>
<proteinExistence type="predicted"/>
<name>A0A106QBR5_9BURK</name>
<dbReference type="Proteomes" id="UP000060630">
    <property type="component" value="Unassembled WGS sequence"/>
</dbReference>
<evidence type="ECO:0000313" key="1">
    <source>
        <dbReference type="EMBL" id="KWA84055.1"/>
    </source>
</evidence>
<accession>A0A106QBR5</accession>
<gene>
    <name evidence="1" type="ORF">WL29_22065</name>
</gene>